<evidence type="ECO:0000313" key="10">
    <source>
        <dbReference type="Proteomes" id="UP000782610"/>
    </source>
</evidence>
<dbReference type="GO" id="GO:0005886">
    <property type="term" value="C:plasma membrane"/>
    <property type="evidence" value="ECO:0007669"/>
    <property type="project" value="UniProtKB-SubCell"/>
</dbReference>
<evidence type="ECO:0000256" key="2">
    <source>
        <dbReference type="ARBA" id="ARBA00022475"/>
    </source>
</evidence>
<reference evidence="9" key="1">
    <citation type="submission" date="2020-07" db="EMBL/GenBank/DDBJ databases">
        <title>Huge and variable diversity of episymbiotic CPR bacteria and DPANN archaea in groundwater ecosystems.</title>
        <authorList>
            <person name="He C.Y."/>
            <person name="Keren R."/>
            <person name="Whittaker M."/>
            <person name="Farag I.F."/>
            <person name="Doudna J."/>
            <person name="Cate J.H.D."/>
            <person name="Banfield J.F."/>
        </authorList>
    </citation>
    <scope>NUCLEOTIDE SEQUENCE</scope>
    <source>
        <strain evidence="9">NC_groundwater_1586_Pr3_B-0.1um_66_15</strain>
    </source>
</reference>
<keyword evidence="5 8" id="KW-1133">Transmembrane helix</keyword>
<evidence type="ECO:0000256" key="1">
    <source>
        <dbReference type="ARBA" id="ARBA00004651"/>
    </source>
</evidence>
<accession>A0A933NYG5</accession>
<name>A0A933NYG5_9HYPH</name>
<gene>
    <name evidence="9" type="ORF">HY834_09700</name>
</gene>
<sequence>MTARPLPILLALSALALMLSIGGGIRHDYGDYLKQWALVLGGDNPWSTNNAYGPLHNAFALLLPIRPLAPKIVIAISLLAANGLLFLTLFYTRPLAQWRTTYFVAFGANLLVLVSAFWFGLNDAFVAALILGAVLARRDGRFILAGVLLGLATLDKYYPALLIPFFALDARLIQPRLLLAAAATIAIGIAAAFVIWGSALFEAIAYGVSRDATILSILRPIVVAGRNLGMGDAVDLLVRFNGPLVLLVWLAAVWAAWLRRDNWLTSACWGLFAVLLTYKVGNPQFWVSWLALVAALPLLGTPDADRLARLSWPYAIFLSLFELGYVVLQPQYYLGPWLWVNDVVGVPSFVLGAWMLVAYLRGSVPAAD</sequence>
<dbReference type="GO" id="GO:0016758">
    <property type="term" value="F:hexosyltransferase activity"/>
    <property type="evidence" value="ECO:0007669"/>
    <property type="project" value="InterPro"/>
</dbReference>
<feature type="transmembrane region" description="Helical" evidence="8">
    <location>
        <begin position="103"/>
        <end position="136"/>
    </location>
</feature>
<evidence type="ECO:0000256" key="3">
    <source>
        <dbReference type="ARBA" id="ARBA00022679"/>
    </source>
</evidence>
<comment type="similarity">
    <text evidence="7">Belongs to the glycosyltransferase 87 family.</text>
</comment>
<evidence type="ECO:0000256" key="8">
    <source>
        <dbReference type="SAM" id="Phobius"/>
    </source>
</evidence>
<keyword evidence="4 8" id="KW-0812">Transmembrane</keyword>
<dbReference type="AlphaFoldDB" id="A0A933NYG5"/>
<feature type="transmembrane region" description="Helical" evidence="8">
    <location>
        <begin position="236"/>
        <end position="256"/>
    </location>
</feature>
<dbReference type="EMBL" id="JACRAF010000027">
    <property type="protein sequence ID" value="MBI4922011.1"/>
    <property type="molecule type" value="Genomic_DNA"/>
</dbReference>
<organism evidence="9 10">
    <name type="scientific">Devosia nanyangense</name>
    <dbReference type="NCBI Taxonomy" id="1228055"/>
    <lineage>
        <taxon>Bacteria</taxon>
        <taxon>Pseudomonadati</taxon>
        <taxon>Pseudomonadota</taxon>
        <taxon>Alphaproteobacteria</taxon>
        <taxon>Hyphomicrobiales</taxon>
        <taxon>Devosiaceae</taxon>
        <taxon>Devosia</taxon>
    </lineage>
</organism>
<keyword evidence="2" id="KW-1003">Cell membrane</keyword>
<keyword evidence="3" id="KW-0808">Transferase</keyword>
<dbReference type="Pfam" id="PF09594">
    <property type="entry name" value="GT87"/>
    <property type="match status" value="1"/>
</dbReference>
<keyword evidence="6 8" id="KW-0472">Membrane</keyword>
<evidence type="ECO:0000256" key="4">
    <source>
        <dbReference type="ARBA" id="ARBA00022692"/>
    </source>
</evidence>
<comment type="subcellular location">
    <subcellularLocation>
        <location evidence="1">Cell membrane</location>
        <topology evidence="1">Multi-pass membrane protein</topology>
    </subcellularLocation>
</comment>
<protein>
    <submittedName>
        <fullName evidence="9">DUF2029 domain-containing protein</fullName>
    </submittedName>
</protein>
<evidence type="ECO:0000313" key="9">
    <source>
        <dbReference type="EMBL" id="MBI4922011.1"/>
    </source>
</evidence>
<feature type="transmembrane region" description="Helical" evidence="8">
    <location>
        <begin position="338"/>
        <end position="360"/>
    </location>
</feature>
<feature type="transmembrane region" description="Helical" evidence="8">
    <location>
        <begin position="142"/>
        <end position="165"/>
    </location>
</feature>
<comment type="caution">
    <text evidence="9">The sequence shown here is derived from an EMBL/GenBank/DDBJ whole genome shotgun (WGS) entry which is preliminary data.</text>
</comment>
<evidence type="ECO:0000256" key="6">
    <source>
        <dbReference type="ARBA" id="ARBA00023136"/>
    </source>
</evidence>
<dbReference type="InterPro" id="IPR018584">
    <property type="entry name" value="GT87"/>
</dbReference>
<feature type="transmembrane region" description="Helical" evidence="8">
    <location>
        <begin position="314"/>
        <end position="332"/>
    </location>
</feature>
<evidence type="ECO:0000256" key="7">
    <source>
        <dbReference type="ARBA" id="ARBA00024033"/>
    </source>
</evidence>
<feature type="transmembrane region" description="Helical" evidence="8">
    <location>
        <begin position="177"/>
        <end position="201"/>
    </location>
</feature>
<evidence type="ECO:0000256" key="5">
    <source>
        <dbReference type="ARBA" id="ARBA00022989"/>
    </source>
</evidence>
<feature type="transmembrane region" description="Helical" evidence="8">
    <location>
        <begin position="72"/>
        <end position="91"/>
    </location>
</feature>
<dbReference type="Proteomes" id="UP000782610">
    <property type="component" value="Unassembled WGS sequence"/>
</dbReference>
<proteinExistence type="inferred from homology"/>